<evidence type="ECO:0000313" key="1">
    <source>
        <dbReference type="EMBL" id="PIV08592.1"/>
    </source>
</evidence>
<dbReference type="Proteomes" id="UP000230119">
    <property type="component" value="Unassembled WGS sequence"/>
</dbReference>
<comment type="caution">
    <text evidence="1">The sequence shown here is derived from an EMBL/GenBank/DDBJ whole genome shotgun (WGS) entry which is preliminary data.</text>
</comment>
<dbReference type="AlphaFoldDB" id="A0A2M7BSY8"/>
<name>A0A2M7BSY8_9BACT</name>
<sequence>MNYEMSKGGRVKAAGLSFNMFTDPAAEYLSHPNAGNAAMMTDAYAMLRKSPPDAVRDRFFPRDPSTHGMLKNGAALPRTSITNHQGIGQFLAHNKRDRIQTDKQLRIDIADQTGFAILEAHLEDQINKLQHPFGMYSKIQEVKKLFASGNIPEAQLAYERLILAGNDHGIEVKRNAQVGREGLFFIRPSVPRFPIEIDSTTHDRIQRKGEQLVEIMAETAHQKRKQFAFERGLYPPSNKTDYPPLYFQIDFLIKNDKSFCVSDIGLPDVGLFLTAINSEGNQTVREAQQTVAERLQKISLSIFNKAIERYSKIISFITRKQVIENNEDTLEIKEIKVLREALEKTGFNTNSIS</sequence>
<reference evidence="2" key="1">
    <citation type="submission" date="2017-09" db="EMBL/GenBank/DDBJ databases">
        <title>Depth-based differentiation of microbial function through sediment-hosted aquifers and enrichment of novel symbionts in the deep terrestrial subsurface.</title>
        <authorList>
            <person name="Probst A.J."/>
            <person name="Ladd B."/>
            <person name="Jarett J.K."/>
            <person name="Geller-Mcgrath D.E."/>
            <person name="Sieber C.M.K."/>
            <person name="Emerson J.B."/>
            <person name="Anantharaman K."/>
            <person name="Thomas B.C."/>
            <person name="Malmstrom R."/>
            <person name="Stieglmeier M."/>
            <person name="Klingl A."/>
            <person name="Woyke T."/>
            <person name="Ryan C.M."/>
            <person name="Banfield J.F."/>
        </authorList>
    </citation>
    <scope>NUCLEOTIDE SEQUENCE [LARGE SCALE GENOMIC DNA]</scope>
</reference>
<dbReference type="EMBL" id="PEVA01000076">
    <property type="protein sequence ID" value="PIV08592.1"/>
    <property type="molecule type" value="Genomic_DNA"/>
</dbReference>
<protein>
    <submittedName>
        <fullName evidence="1">Uncharacterized protein</fullName>
    </submittedName>
</protein>
<evidence type="ECO:0000313" key="2">
    <source>
        <dbReference type="Proteomes" id="UP000230119"/>
    </source>
</evidence>
<accession>A0A2M7BSY8</accession>
<feature type="non-terminal residue" evidence="1">
    <location>
        <position position="353"/>
    </location>
</feature>
<gene>
    <name evidence="1" type="ORF">COS52_01885</name>
</gene>
<proteinExistence type="predicted"/>
<organism evidence="1 2">
    <name type="scientific">Candidatus Roizmanbacteria bacterium CG03_land_8_20_14_0_80_39_12</name>
    <dbReference type="NCBI Taxonomy" id="1974847"/>
    <lineage>
        <taxon>Bacteria</taxon>
        <taxon>Candidatus Roizmaniibacteriota</taxon>
    </lineage>
</organism>